<protein>
    <recommendedName>
        <fullName evidence="6">G-protein coupled receptors family 1 profile domain-containing protein</fullName>
    </recommendedName>
</protein>
<keyword evidence="1" id="KW-0812">Transmembrane</keyword>
<gene>
    <name evidence="3" type="ORF">EDS130_LOCUS19160</name>
    <name evidence="2" type="ORF">XAT740_LOCUS718</name>
</gene>
<evidence type="ECO:0000256" key="1">
    <source>
        <dbReference type="SAM" id="Phobius"/>
    </source>
</evidence>
<dbReference type="AlphaFoldDB" id="A0A814MY85"/>
<evidence type="ECO:0008006" key="6">
    <source>
        <dbReference type="Google" id="ProtNLM"/>
    </source>
</evidence>
<evidence type="ECO:0000313" key="4">
    <source>
        <dbReference type="Proteomes" id="UP000663828"/>
    </source>
</evidence>
<keyword evidence="1" id="KW-1133">Transmembrane helix</keyword>
<evidence type="ECO:0000313" key="3">
    <source>
        <dbReference type="EMBL" id="CAF1084726.1"/>
    </source>
</evidence>
<evidence type="ECO:0000313" key="5">
    <source>
        <dbReference type="Proteomes" id="UP000663852"/>
    </source>
</evidence>
<sequence length="185" mass="21273">MSPIINPTHSAILFTQCEFVQSYLPNRSLSPSVQLDILELLGKHNLTFHKTKTTEECVAQLEYLFNHTNTTNNSYKKSSLTFGIDEHSRSLLLFVYLIAFVSFISIIGNLCLAKVLYTKRLRLSQTDRIVLCLAISELCLVSVDSPTEIYRFLSYSFSITWLCHFHTFFESFFSSCIIFYHLLGT</sequence>
<dbReference type="OrthoDB" id="10046071at2759"/>
<dbReference type="Proteomes" id="UP000663828">
    <property type="component" value="Unassembled WGS sequence"/>
</dbReference>
<dbReference type="EMBL" id="CAJNOJ010000091">
    <property type="protein sequence ID" value="CAF1084726.1"/>
    <property type="molecule type" value="Genomic_DNA"/>
</dbReference>
<accession>A0A814MY85</accession>
<evidence type="ECO:0000313" key="2">
    <source>
        <dbReference type="EMBL" id="CAF0756735.1"/>
    </source>
</evidence>
<keyword evidence="1" id="KW-0472">Membrane</keyword>
<organism evidence="3 5">
    <name type="scientific">Adineta ricciae</name>
    <name type="common">Rotifer</name>
    <dbReference type="NCBI Taxonomy" id="249248"/>
    <lineage>
        <taxon>Eukaryota</taxon>
        <taxon>Metazoa</taxon>
        <taxon>Spiralia</taxon>
        <taxon>Gnathifera</taxon>
        <taxon>Rotifera</taxon>
        <taxon>Eurotatoria</taxon>
        <taxon>Bdelloidea</taxon>
        <taxon>Adinetida</taxon>
        <taxon>Adinetidae</taxon>
        <taxon>Adineta</taxon>
    </lineage>
</organism>
<dbReference type="Proteomes" id="UP000663852">
    <property type="component" value="Unassembled WGS sequence"/>
</dbReference>
<name>A0A814MY85_ADIRI</name>
<comment type="caution">
    <text evidence="3">The sequence shown here is derived from an EMBL/GenBank/DDBJ whole genome shotgun (WGS) entry which is preliminary data.</text>
</comment>
<feature type="transmembrane region" description="Helical" evidence="1">
    <location>
        <begin position="93"/>
        <end position="117"/>
    </location>
</feature>
<dbReference type="SUPFAM" id="SSF81321">
    <property type="entry name" value="Family A G protein-coupled receptor-like"/>
    <property type="match status" value="1"/>
</dbReference>
<dbReference type="EMBL" id="CAJNOR010000020">
    <property type="protein sequence ID" value="CAF0756735.1"/>
    <property type="molecule type" value="Genomic_DNA"/>
</dbReference>
<keyword evidence="4" id="KW-1185">Reference proteome</keyword>
<dbReference type="Gene3D" id="1.20.1070.10">
    <property type="entry name" value="Rhodopsin 7-helix transmembrane proteins"/>
    <property type="match status" value="1"/>
</dbReference>
<reference evidence="3" key="1">
    <citation type="submission" date="2021-02" db="EMBL/GenBank/DDBJ databases">
        <authorList>
            <person name="Nowell W R."/>
        </authorList>
    </citation>
    <scope>NUCLEOTIDE SEQUENCE</scope>
</reference>
<feature type="transmembrane region" description="Helical" evidence="1">
    <location>
        <begin position="159"/>
        <end position="183"/>
    </location>
</feature>
<dbReference type="CDD" id="cd00637">
    <property type="entry name" value="7tm_classA_rhodopsin-like"/>
    <property type="match status" value="1"/>
</dbReference>
<proteinExistence type="predicted"/>